<dbReference type="EMBL" id="CP036498">
    <property type="protein sequence ID" value="QUS40595.1"/>
    <property type="molecule type" value="Genomic_DNA"/>
</dbReference>
<dbReference type="Proteomes" id="UP000682843">
    <property type="component" value="Chromosome"/>
</dbReference>
<protein>
    <recommendedName>
        <fullName evidence="4">Class II flagellar assembly regulator</fullName>
    </recommendedName>
</protein>
<gene>
    <name evidence="2" type="ORF">RPMA_18435</name>
</gene>
<evidence type="ECO:0000313" key="3">
    <source>
        <dbReference type="Proteomes" id="UP000682843"/>
    </source>
</evidence>
<reference evidence="2 3" key="1">
    <citation type="submission" date="2019-02" db="EMBL/GenBank/DDBJ databases">
        <title>Emended description of the genus Rhodopseudomonas and description of Rhodopseudomonas albus sp. nov., a non-phototrophic, heavy-metal-tolerant bacterium isolated from garden soil.</title>
        <authorList>
            <person name="Bao Z."/>
            <person name="Cao W.W."/>
            <person name="Sato Y."/>
            <person name="Nishizawa T."/>
            <person name="Zhao J."/>
            <person name="Guo Y."/>
            <person name="Ohta H."/>
        </authorList>
    </citation>
    <scope>NUCLEOTIDE SEQUENCE [LARGE SCALE GENOMIC DNA]</scope>
    <source>
        <strain evidence="2 3">SK50-23</strain>
    </source>
</reference>
<sequence>MTRLVAKSRVQAKPAPSDSRNQNFRVGNQTPQISAVMQKVKGSLPRPNSAETLEFLTNGSLSTCQKLLSGHAVENGDMLRSMCRTHLAVDVVLGLVEDATDPVAVRLRKLVKRLKHEIEIEKLDAGVEE</sequence>
<proteinExistence type="predicted"/>
<evidence type="ECO:0008006" key="4">
    <source>
        <dbReference type="Google" id="ProtNLM"/>
    </source>
</evidence>
<evidence type="ECO:0000256" key="1">
    <source>
        <dbReference type="SAM" id="MobiDB-lite"/>
    </source>
</evidence>
<evidence type="ECO:0000313" key="2">
    <source>
        <dbReference type="EMBL" id="QUS40595.1"/>
    </source>
</evidence>
<feature type="region of interest" description="Disordered" evidence="1">
    <location>
        <begin position="1"/>
        <end position="25"/>
    </location>
</feature>
<organism evidence="2 3">
    <name type="scientific">Tardiphaga alba</name>
    <dbReference type="NCBI Taxonomy" id="340268"/>
    <lineage>
        <taxon>Bacteria</taxon>
        <taxon>Pseudomonadati</taxon>
        <taxon>Pseudomonadota</taxon>
        <taxon>Alphaproteobacteria</taxon>
        <taxon>Hyphomicrobiales</taxon>
        <taxon>Nitrobacteraceae</taxon>
        <taxon>Tardiphaga</taxon>
    </lineage>
</organism>
<keyword evidence="3" id="KW-1185">Reference proteome</keyword>
<name>A0ABX8AFL7_9BRAD</name>
<accession>A0ABX8AFL7</accession>
<dbReference type="RefSeq" id="WP_211909180.1">
    <property type="nucleotide sequence ID" value="NZ_CP036498.1"/>
</dbReference>